<dbReference type="InterPro" id="IPR027417">
    <property type="entry name" value="P-loop_NTPase"/>
</dbReference>
<dbReference type="Gene3D" id="3.40.50.300">
    <property type="entry name" value="P-loop containing nucleotide triphosphate hydrolases"/>
    <property type="match status" value="1"/>
</dbReference>
<comment type="caution">
    <text evidence="1">The sequence shown here is derived from an EMBL/GenBank/DDBJ whole genome shotgun (WGS) entry which is preliminary data.</text>
</comment>
<dbReference type="EMBL" id="JACBXV010000057">
    <property type="protein sequence ID" value="NYS69012.1"/>
    <property type="molecule type" value="Genomic_DNA"/>
</dbReference>
<dbReference type="PANTHER" id="PTHR34301">
    <property type="entry name" value="DNA-BINDING PROTEIN-RELATED"/>
    <property type="match status" value="1"/>
</dbReference>
<dbReference type="RefSeq" id="WP_179900317.1">
    <property type="nucleotide sequence ID" value="NZ_JACBXV010000057.1"/>
</dbReference>
<reference evidence="1 2" key="1">
    <citation type="submission" date="2020-07" db="EMBL/GenBank/DDBJ databases">
        <title>MOT database genomes.</title>
        <authorList>
            <person name="Joseph S."/>
            <person name="Aduse-Opoku J."/>
            <person name="Hashim A."/>
            <person name="Wade W."/>
            <person name="Curtis M."/>
        </authorList>
    </citation>
    <scope>NUCLEOTIDE SEQUENCE [LARGE SCALE GENOMIC DNA]</scope>
    <source>
        <strain evidence="1 2">WMus004</strain>
    </source>
</reference>
<dbReference type="Proteomes" id="UP000572528">
    <property type="component" value="Unassembled WGS sequence"/>
</dbReference>
<gene>
    <name evidence="1" type="ORF">HZZ05_05685</name>
</gene>
<accession>A0A853ELD2</accession>
<protein>
    <recommendedName>
        <fullName evidence="3">ATP-binding protein</fullName>
    </recommendedName>
</protein>
<dbReference type="AlphaFoldDB" id="A0A853ELD2"/>
<evidence type="ECO:0000313" key="1">
    <source>
        <dbReference type="EMBL" id="NYS69012.1"/>
    </source>
</evidence>
<dbReference type="PANTHER" id="PTHR34301:SF8">
    <property type="entry name" value="ATPASE DOMAIN-CONTAINING PROTEIN"/>
    <property type="match status" value="1"/>
</dbReference>
<name>A0A853ELD2_9ACTO</name>
<proteinExistence type="predicted"/>
<dbReference type="SUPFAM" id="SSF52540">
    <property type="entry name" value="P-loop containing nucleoside triphosphate hydrolases"/>
    <property type="match status" value="1"/>
</dbReference>
<evidence type="ECO:0000313" key="2">
    <source>
        <dbReference type="Proteomes" id="UP000572528"/>
    </source>
</evidence>
<evidence type="ECO:0008006" key="3">
    <source>
        <dbReference type="Google" id="ProtNLM"/>
    </source>
</evidence>
<sequence>MGKTFWLHYFAKSQDGFESYLIDYEGVDTARGFIERTIEGLGKRADLPERVRKVIATLVGNIDSINLGWVTIKPAMREMPPQDLLRMILGSLEGTGSGKTPIILMDEVPLAIKNIASKEDGDSARALLQTMRYLRQNLRGVRWIVTGSIGFHHVLRTVGATSGDVNDLHPLTLGPLEWQEAEELAQRLLLGVRIGGTAQARLDPAPEVAAELVRLTDGIPFLMHQVMSLVDQAHVARLDAAGMRACWERSIDDPDQHQVFAHFLERLDVYYDPSSLKLARRLLNDCLSPDREPKPVKDLCPDKASQDVLDALINDHYLEYVQQGMACRWRYPALQYIWARRYRIWAAAS</sequence>
<organism evidence="1 2">
    <name type="scientific">Actinomyces bowdenii</name>
    <dbReference type="NCBI Taxonomy" id="131109"/>
    <lineage>
        <taxon>Bacteria</taxon>
        <taxon>Bacillati</taxon>
        <taxon>Actinomycetota</taxon>
        <taxon>Actinomycetes</taxon>
        <taxon>Actinomycetales</taxon>
        <taxon>Actinomycetaceae</taxon>
        <taxon>Actinomyces</taxon>
    </lineage>
</organism>